<dbReference type="GO" id="GO:0006508">
    <property type="term" value="P:proteolysis"/>
    <property type="evidence" value="ECO:0007669"/>
    <property type="project" value="UniProtKB-KW"/>
</dbReference>
<evidence type="ECO:0000256" key="1">
    <source>
        <dbReference type="ARBA" id="ARBA00000391"/>
    </source>
</evidence>
<keyword evidence="6" id="KW-0964">Secreted</keyword>
<protein>
    <recommendedName>
        <fullName evidence="5">Aspergillopepsin-1</fullName>
        <ecNumber evidence="4">3.4.23.18</ecNumber>
    </recommendedName>
    <alternativeName>
        <fullName evidence="10">Aspergillopepsin I</fullName>
    </alternativeName>
    <alternativeName>
        <fullName evidence="11">Aspergillopeptidase A</fullName>
    </alternativeName>
</protein>
<dbReference type="PANTHER" id="PTHR47966:SF2">
    <property type="entry name" value="ASPERGILLOPEPSIN-1-RELATED"/>
    <property type="match status" value="1"/>
</dbReference>
<evidence type="ECO:0000256" key="6">
    <source>
        <dbReference type="ARBA" id="ARBA00022525"/>
    </source>
</evidence>
<sequence length="401" mass="41364">MVVFNKAAALLLGLTTAATAAPLAEEAVAASSPKTFSVKQVAKAGSKGRTVNLPGLYANALAKYGASVPASVKAAAQSGSVVTTPQANDESYLTPVTVGRSTLNLDFDTGSADLWVFSSELSASSRSGHSIYTPGSTAKKMSGYSWSISYGDGSSASGDVYKDKVTVGTVTAASQAVEAASSISSEFVQDTNTDGLLGLAFSSINTVSPVAQTTFFDTVKSSLDAPLFAVDLQYHTAGTYDFGFIDSSKYTGSLHYAAVDDSQGFWQFTASGYGVGDTASKSTAFSAIADTGTTLILLDDSIVSDYYNSVRSASYSDNYGGYVFSCSASLPDFSVKIGSYTAVVPGQYINYAPISSGSSTCYGGIQSNEGLGLSILGDVFLKSQYVVFDSQGPRIGFAAQG</sequence>
<dbReference type="EMBL" id="KZ821241">
    <property type="protein sequence ID" value="PYH43776.1"/>
    <property type="molecule type" value="Genomic_DNA"/>
</dbReference>
<dbReference type="InterPro" id="IPR033121">
    <property type="entry name" value="PEPTIDASE_A1"/>
</dbReference>
<dbReference type="InterPro" id="IPR034163">
    <property type="entry name" value="Aspergillopepsin-like_cat_dom"/>
</dbReference>
<evidence type="ECO:0000256" key="5">
    <source>
        <dbReference type="ARBA" id="ARBA00020252"/>
    </source>
</evidence>
<dbReference type="PANTHER" id="PTHR47966">
    <property type="entry name" value="BETA-SITE APP-CLEAVING ENZYME, ISOFORM A-RELATED"/>
    <property type="match status" value="1"/>
</dbReference>
<dbReference type="FunFam" id="2.40.70.10:FF:000026">
    <property type="entry name" value="Endothiapepsin"/>
    <property type="match status" value="1"/>
</dbReference>
<evidence type="ECO:0000256" key="8">
    <source>
        <dbReference type="ARBA" id="ARBA00022750"/>
    </source>
</evidence>
<evidence type="ECO:0000256" key="7">
    <source>
        <dbReference type="ARBA" id="ARBA00022670"/>
    </source>
</evidence>
<keyword evidence="17" id="KW-1185">Reference proteome</keyword>
<dbReference type="EC" id="3.4.23.18" evidence="4"/>
<proteinExistence type="inferred from homology"/>
<evidence type="ECO:0000256" key="12">
    <source>
        <dbReference type="PIRSR" id="PIRSR601461-1"/>
    </source>
</evidence>
<comment type="catalytic activity">
    <reaction evidence="1">
        <text>Hydrolysis of proteins with broad specificity. Generally favors hydrophobic residues in P1 and P1', but also accepts Lys in P1, which leads to activation of trypsinogen. Does not clot milk.</text>
        <dbReference type="EC" id="3.4.23.18"/>
    </reaction>
</comment>
<comment type="subcellular location">
    <subcellularLocation>
        <location evidence="2">Secreted</location>
    </subcellularLocation>
</comment>
<evidence type="ECO:0000256" key="10">
    <source>
        <dbReference type="ARBA" id="ARBA00029931"/>
    </source>
</evidence>
<reference evidence="16 17" key="1">
    <citation type="submission" date="2016-12" db="EMBL/GenBank/DDBJ databases">
        <title>The genomes of Aspergillus section Nigri reveals drivers in fungal speciation.</title>
        <authorList>
            <consortium name="DOE Joint Genome Institute"/>
            <person name="Vesth T.C."/>
            <person name="Nybo J."/>
            <person name="Theobald S."/>
            <person name="Brandl J."/>
            <person name="Frisvad J.C."/>
            <person name="Nielsen K.F."/>
            <person name="Lyhne E.K."/>
            <person name="Kogle M.E."/>
            <person name="Kuo A."/>
            <person name="Riley R."/>
            <person name="Clum A."/>
            <person name="Nolan M."/>
            <person name="Lipzen A."/>
            <person name="Salamov A."/>
            <person name="Henrissat B."/>
            <person name="Wiebenga A."/>
            <person name="De Vries R.P."/>
            <person name="Grigoriev I.V."/>
            <person name="Mortensen U.H."/>
            <person name="Andersen M.R."/>
            <person name="Baker S.E."/>
        </authorList>
    </citation>
    <scope>NUCLEOTIDE SEQUENCE [LARGE SCALE GENOMIC DNA]</scope>
    <source>
        <strain evidence="16 17">JOP 1030-1</strain>
    </source>
</reference>
<evidence type="ECO:0000256" key="11">
    <source>
        <dbReference type="ARBA" id="ARBA00033457"/>
    </source>
</evidence>
<dbReference type="OrthoDB" id="2747330at2759"/>
<evidence type="ECO:0000313" key="16">
    <source>
        <dbReference type="EMBL" id="PYH43776.1"/>
    </source>
</evidence>
<comment type="similarity">
    <text evidence="3 13">Belongs to the peptidase A1 family.</text>
</comment>
<dbReference type="GeneID" id="37079442"/>
<dbReference type="InterPro" id="IPR001969">
    <property type="entry name" value="Aspartic_peptidase_AS"/>
</dbReference>
<dbReference type="SUPFAM" id="SSF50630">
    <property type="entry name" value="Acid proteases"/>
    <property type="match status" value="1"/>
</dbReference>
<dbReference type="RefSeq" id="XP_025429758.1">
    <property type="nucleotide sequence ID" value="XM_025578213.1"/>
</dbReference>
<evidence type="ECO:0000256" key="4">
    <source>
        <dbReference type="ARBA" id="ARBA00013210"/>
    </source>
</evidence>
<feature type="active site" evidence="12">
    <location>
        <position position="290"/>
    </location>
</feature>
<evidence type="ECO:0000256" key="13">
    <source>
        <dbReference type="RuleBase" id="RU000454"/>
    </source>
</evidence>
<dbReference type="CDD" id="cd06097">
    <property type="entry name" value="Aspergillopepsin_like"/>
    <property type="match status" value="1"/>
</dbReference>
<feature type="chain" id="PRO_5016392464" description="Aspergillopepsin-1" evidence="14">
    <location>
        <begin position="21"/>
        <end position="401"/>
    </location>
</feature>
<dbReference type="AlphaFoldDB" id="A0A318Z913"/>
<dbReference type="STRING" id="1450539.A0A318Z913"/>
<dbReference type="PROSITE" id="PS00141">
    <property type="entry name" value="ASP_PROTEASE"/>
    <property type="match status" value="1"/>
</dbReference>
<dbReference type="PRINTS" id="PR00792">
    <property type="entry name" value="PEPSIN"/>
</dbReference>
<dbReference type="InterPro" id="IPR001461">
    <property type="entry name" value="Aspartic_peptidase_A1"/>
</dbReference>
<feature type="domain" description="Peptidase A1" evidence="15">
    <location>
        <begin position="92"/>
        <end position="398"/>
    </location>
</feature>
<dbReference type="Gene3D" id="2.40.70.10">
    <property type="entry name" value="Acid Proteases"/>
    <property type="match status" value="2"/>
</dbReference>
<dbReference type="GO" id="GO:0005576">
    <property type="term" value="C:extracellular region"/>
    <property type="evidence" value="ECO:0007669"/>
    <property type="project" value="UniProtKB-SubCell"/>
</dbReference>
<dbReference type="Proteomes" id="UP000248349">
    <property type="component" value="Unassembled WGS sequence"/>
</dbReference>
<feature type="active site" evidence="12">
    <location>
        <position position="108"/>
    </location>
</feature>
<gene>
    <name evidence="16" type="ORF">BP01DRAFT_393107</name>
</gene>
<evidence type="ECO:0000259" key="15">
    <source>
        <dbReference type="PROSITE" id="PS51767"/>
    </source>
</evidence>
<name>A0A318Z913_9EURO</name>
<evidence type="ECO:0000313" key="17">
    <source>
        <dbReference type="Proteomes" id="UP000248349"/>
    </source>
</evidence>
<dbReference type="Pfam" id="PF00026">
    <property type="entry name" value="Asp"/>
    <property type="match status" value="1"/>
</dbReference>
<dbReference type="InterPro" id="IPR021109">
    <property type="entry name" value="Peptidase_aspartic_dom_sf"/>
</dbReference>
<organism evidence="16 17">
    <name type="scientific">Aspergillus saccharolyticus JOP 1030-1</name>
    <dbReference type="NCBI Taxonomy" id="1450539"/>
    <lineage>
        <taxon>Eukaryota</taxon>
        <taxon>Fungi</taxon>
        <taxon>Dikarya</taxon>
        <taxon>Ascomycota</taxon>
        <taxon>Pezizomycotina</taxon>
        <taxon>Eurotiomycetes</taxon>
        <taxon>Eurotiomycetidae</taxon>
        <taxon>Eurotiales</taxon>
        <taxon>Aspergillaceae</taxon>
        <taxon>Aspergillus</taxon>
        <taxon>Aspergillus subgen. Circumdati</taxon>
    </lineage>
</organism>
<dbReference type="PROSITE" id="PS51767">
    <property type="entry name" value="PEPTIDASE_A1"/>
    <property type="match status" value="1"/>
</dbReference>
<dbReference type="GO" id="GO:0004190">
    <property type="term" value="F:aspartic-type endopeptidase activity"/>
    <property type="evidence" value="ECO:0007669"/>
    <property type="project" value="UniProtKB-KW"/>
</dbReference>
<keyword evidence="8 13" id="KW-0064">Aspartyl protease</keyword>
<evidence type="ECO:0000256" key="2">
    <source>
        <dbReference type="ARBA" id="ARBA00004613"/>
    </source>
</evidence>
<keyword evidence="9 13" id="KW-0378">Hydrolase</keyword>
<evidence type="ECO:0000256" key="9">
    <source>
        <dbReference type="ARBA" id="ARBA00022801"/>
    </source>
</evidence>
<dbReference type="FunFam" id="2.40.70.10:FF:000024">
    <property type="entry name" value="Endothiapepsin"/>
    <property type="match status" value="1"/>
</dbReference>
<evidence type="ECO:0000256" key="3">
    <source>
        <dbReference type="ARBA" id="ARBA00007447"/>
    </source>
</evidence>
<accession>A0A318Z913</accession>
<keyword evidence="7 13" id="KW-0645">Protease</keyword>
<keyword evidence="14" id="KW-0732">Signal</keyword>
<feature type="signal peptide" evidence="14">
    <location>
        <begin position="1"/>
        <end position="20"/>
    </location>
</feature>
<evidence type="ECO:0000256" key="14">
    <source>
        <dbReference type="SAM" id="SignalP"/>
    </source>
</evidence>